<dbReference type="InterPro" id="IPR017871">
    <property type="entry name" value="ABC_transporter-like_CS"/>
</dbReference>
<dbReference type="Pfam" id="PF00005">
    <property type="entry name" value="ABC_tran"/>
    <property type="match status" value="1"/>
</dbReference>
<keyword evidence="3 7" id="KW-0067">ATP-binding</keyword>
<evidence type="ECO:0000256" key="4">
    <source>
        <dbReference type="ARBA" id="ARBA00022967"/>
    </source>
</evidence>
<evidence type="ECO:0000256" key="2">
    <source>
        <dbReference type="ARBA" id="ARBA00022741"/>
    </source>
</evidence>
<dbReference type="PANTHER" id="PTHR42794">
    <property type="entry name" value="HEMIN IMPORT ATP-BINDING PROTEIN HMUV"/>
    <property type="match status" value="1"/>
</dbReference>
<keyword evidence="1" id="KW-0813">Transport</keyword>
<evidence type="ECO:0000259" key="6">
    <source>
        <dbReference type="PROSITE" id="PS50893"/>
    </source>
</evidence>
<evidence type="ECO:0000256" key="5">
    <source>
        <dbReference type="SAM" id="MobiDB-lite"/>
    </source>
</evidence>
<dbReference type="CDD" id="cd03214">
    <property type="entry name" value="ABC_Iron-Siderophores_B12_Hemin"/>
    <property type="match status" value="1"/>
</dbReference>
<dbReference type="InterPro" id="IPR003593">
    <property type="entry name" value="AAA+_ATPase"/>
</dbReference>
<reference evidence="7" key="1">
    <citation type="journal article" date="2020" name="mSystems">
        <title>Genome- and Community-Level Interaction Insights into Carbon Utilization and Element Cycling Functions of Hydrothermarchaeota in Hydrothermal Sediment.</title>
        <authorList>
            <person name="Zhou Z."/>
            <person name="Liu Y."/>
            <person name="Xu W."/>
            <person name="Pan J."/>
            <person name="Luo Z.H."/>
            <person name="Li M."/>
        </authorList>
    </citation>
    <scope>NUCLEOTIDE SEQUENCE [LARGE SCALE GENOMIC DNA]</scope>
    <source>
        <strain evidence="7">SpSt-1182</strain>
    </source>
</reference>
<comment type="caution">
    <text evidence="7">The sequence shown here is derived from an EMBL/GenBank/DDBJ whole genome shotgun (WGS) entry which is preliminary data.</text>
</comment>
<proteinExistence type="predicted"/>
<dbReference type="InterPro" id="IPR003439">
    <property type="entry name" value="ABC_transporter-like_ATP-bd"/>
</dbReference>
<evidence type="ECO:0000256" key="1">
    <source>
        <dbReference type="ARBA" id="ARBA00022448"/>
    </source>
</evidence>
<dbReference type="PROSITE" id="PS00211">
    <property type="entry name" value="ABC_TRANSPORTER_1"/>
    <property type="match status" value="1"/>
</dbReference>
<keyword evidence="4" id="KW-1278">Translocase</keyword>
<dbReference type="PANTHER" id="PTHR42794:SF1">
    <property type="entry name" value="HEMIN IMPORT ATP-BINDING PROTEIN HMUV"/>
    <property type="match status" value="1"/>
</dbReference>
<dbReference type="Gene3D" id="3.40.50.300">
    <property type="entry name" value="P-loop containing nucleotide triphosphate hydrolases"/>
    <property type="match status" value="1"/>
</dbReference>
<dbReference type="GO" id="GO:0016887">
    <property type="term" value="F:ATP hydrolysis activity"/>
    <property type="evidence" value="ECO:0007669"/>
    <property type="project" value="InterPro"/>
</dbReference>
<dbReference type="Proteomes" id="UP000885672">
    <property type="component" value="Unassembled WGS sequence"/>
</dbReference>
<sequence length="336" mass="35555">DAAPRRRRGPEHRARRPAALGGDRIHRRAVLHLPDEGPAVRAFRAEGLAFGYDGRPLFRSFELDVPTGDCLAIIGPNGAGKTTLLRLLAGLLTPGAGRVLVGGRDSRRTGRAEMARLVAVVPQHSRFTFEYTVEEVVMMGRNPWLGRFRPAGPEDRRHVEEALAAMDLSSLREARISEVSGGERQRVVIARALAQATPAVLFDEPGSHLDLAHLSRLGGLLAALAGQGRTVIFVSHDVNFAAAHGRRLLVLKEGRGVALGPPAEVLTEELVASVYGVRPTFARHPETGRPVLLLPGPRAESGSGTSSCGRKPSPDSTAGAGSGGATGDCSDITSTA</sequence>
<dbReference type="SMART" id="SM00382">
    <property type="entry name" value="AAA"/>
    <property type="match status" value="1"/>
</dbReference>
<dbReference type="GO" id="GO:0005524">
    <property type="term" value="F:ATP binding"/>
    <property type="evidence" value="ECO:0007669"/>
    <property type="project" value="UniProtKB-KW"/>
</dbReference>
<dbReference type="EMBL" id="DSBX01000045">
    <property type="protein sequence ID" value="HDQ98897.1"/>
    <property type="molecule type" value="Genomic_DNA"/>
</dbReference>
<protein>
    <submittedName>
        <fullName evidence="7">ABC transporter ATP-binding protein</fullName>
    </submittedName>
</protein>
<dbReference type="SUPFAM" id="SSF52540">
    <property type="entry name" value="P-loop containing nucleoside triphosphate hydrolases"/>
    <property type="match status" value="1"/>
</dbReference>
<gene>
    <name evidence="7" type="ORF">ENN51_01220</name>
</gene>
<dbReference type="PROSITE" id="PS50893">
    <property type="entry name" value="ABC_TRANSPORTER_2"/>
    <property type="match status" value="1"/>
</dbReference>
<keyword evidence="2" id="KW-0547">Nucleotide-binding</keyword>
<name>A0A7V0T490_UNCW3</name>
<organism evidence="7">
    <name type="scientific">candidate division WOR-3 bacterium</name>
    <dbReference type="NCBI Taxonomy" id="2052148"/>
    <lineage>
        <taxon>Bacteria</taxon>
        <taxon>Bacteria division WOR-3</taxon>
    </lineage>
</organism>
<feature type="region of interest" description="Disordered" evidence="5">
    <location>
        <begin position="286"/>
        <end position="336"/>
    </location>
</feature>
<dbReference type="InterPro" id="IPR027417">
    <property type="entry name" value="P-loop_NTPase"/>
</dbReference>
<accession>A0A7V0T490</accession>
<dbReference type="FunFam" id="3.40.50.300:FF:000134">
    <property type="entry name" value="Iron-enterobactin ABC transporter ATP-binding protein"/>
    <property type="match status" value="1"/>
</dbReference>
<dbReference type="AlphaFoldDB" id="A0A7V0T490"/>
<evidence type="ECO:0000313" key="7">
    <source>
        <dbReference type="EMBL" id="HDQ98897.1"/>
    </source>
</evidence>
<feature type="non-terminal residue" evidence="7">
    <location>
        <position position="1"/>
    </location>
</feature>
<evidence type="ECO:0000256" key="3">
    <source>
        <dbReference type="ARBA" id="ARBA00022840"/>
    </source>
</evidence>
<feature type="domain" description="ABC transporter" evidence="6">
    <location>
        <begin position="43"/>
        <end position="278"/>
    </location>
</feature>